<dbReference type="CDD" id="cd00143">
    <property type="entry name" value="PP2Cc"/>
    <property type="match status" value="1"/>
</dbReference>
<proteinExistence type="predicted"/>
<name>A0A5C5ZVU4_9BACT</name>
<accession>A0A5C5ZVU4</accession>
<comment type="caution">
    <text evidence="2">The sequence shown here is derived from an EMBL/GenBank/DDBJ whole genome shotgun (WGS) entry which is preliminary data.</text>
</comment>
<dbReference type="GO" id="GO:0004722">
    <property type="term" value="F:protein serine/threonine phosphatase activity"/>
    <property type="evidence" value="ECO:0007669"/>
    <property type="project" value="UniProtKB-EC"/>
</dbReference>
<dbReference type="PANTHER" id="PTHR47992">
    <property type="entry name" value="PROTEIN PHOSPHATASE"/>
    <property type="match status" value="1"/>
</dbReference>
<reference evidence="2 3" key="1">
    <citation type="submission" date="2019-02" db="EMBL/GenBank/DDBJ databases">
        <title>Deep-cultivation of Planctomycetes and their phenomic and genomic characterization uncovers novel biology.</title>
        <authorList>
            <person name="Wiegand S."/>
            <person name="Jogler M."/>
            <person name="Boedeker C."/>
            <person name="Pinto D."/>
            <person name="Vollmers J."/>
            <person name="Rivas-Marin E."/>
            <person name="Kohn T."/>
            <person name="Peeters S.H."/>
            <person name="Heuer A."/>
            <person name="Rast P."/>
            <person name="Oberbeckmann S."/>
            <person name="Bunk B."/>
            <person name="Jeske O."/>
            <person name="Meyerdierks A."/>
            <person name="Storesund J.E."/>
            <person name="Kallscheuer N."/>
            <person name="Luecker S."/>
            <person name="Lage O.M."/>
            <person name="Pohl T."/>
            <person name="Merkel B.J."/>
            <person name="Hornburger P."/>
            <person name="Mueller R.-W."/>
            <person name="Bruemmer F."/>
            <person name="Labrenz M."/>
            <person name="Spormann A.M."/>
            <person name="Op Den Camp H."/>
            <person name="Overmann J."/>
            <person name="Amann R."/>
            <person name="Jetten M.S.M."/>
            <person name="Mascher T."/>
            <person name="Medema M.H."/>
            <person name="Devos D.P."/>
            <person name="Kaster A.-K."/>
            <person name="Ovreas L."/>
            <person name="Rohde M."/>
            <person name="Galperin M.Y."/>
            <person name="Jogler C."/>
        </authorList>
    </citation>
    <scope>NUCLEOTIDE SEQUENCE [LARGE SCALE GENOMIC DNA]</scope>
    <source>
        <strain evidence="2 3">Pla100</strain>
    </source>
</reference>
<keyword evidence="2" id="KW-0378">Hydrolase</keyword>
<dbReference type="PROSITE" id="PS51746">
    <property type="entry name" value="PPM_2"/>
    <property type="match status" value="1"/>
</dbReference>
<dbReference type="InterPro" id="IPR036457">
    <property type="entry name" value="PPM-type-like_dom_sf"/>
</dbReference>
<dbReference type="Gene3D" id="3.60.40.10">
    <property type="entry name" value="PPM-type phosphatase domain"/>
    <property type="match status" value="1"/>
</dbReference>
<keyword evidence="3" id="KW-1185">Reference proteome</keyword>
<dbReference type="SUPFAM" id="SSF81606">
    <property type="entry name" value="PP2C-like"/>
    <property type="match status" value="1"/>
</dbReference>
<dbReference type="EMBL" id="SJPM01000016">
    <property type="protein sequence ID" value="TWT91178.1"/>
    <property type="molecule type" value="Genomic_DNA"/>
</dbReference>
<gene>
    <name evidence="2" type="primary">pstP</name>
    <name evidence="2" type="ORF">Pla100_53520</name>
</gene>
<dbReference type="OrthoDB" id="9801841at2"/>
<dbReference type="AlphaFoldDB" id="A0A5C5ZVU4"/>
<evidence type="ECO:0000313" key="3">
    <source>
        <dbReference type="Proteomes" id="UP000316213"/>
    </source>
</evidence>
<evidence type="ECO:0000313" key="2">
    <source>
        <dbReference type="EMBL" id="TWT91178.1"/>
    </source>
</evidence>
<dbReference type="SMART" id="SM00332">
    <property type="entry name" value="PP2Cc"/>
    <property type="match status" value="1"/>
</dbReference>
<organism evidence="2 3">
    <name type="scientific">Neorhodopirellula pilleata</name>
    <dbReference type="NCBI Taxonomy" id="2714738"/>
    <lineage>
        <taxon>Bacteria</taxon>
        <taxon>Pseudomonadati</taxon>
        <taxon>Planctomycetota</taxon>
        <taxon>Planctomycetia</taxon>
        <taxon>Pirellulales</taxon>
        <taxon>Pirellulaceae</taxon>
        <taxon>Neorhodopirellula</taxon>
    </lineage>
</organism>
<dbReference type="RefSeq" id="WP_146581410.1">
    <property type="nucleotide sequence ID" value="NZ_SJPM01000016.1"/>
</dbReference>
<sequence>MSDTTIPIPRLDRDEISAVVQVDFGGASEIGRKRSQNQDHYMIAELKRQLSVLSTDVPLESCDALYGSEPGHLLVVADGMGGHCNGEIASSTAVQVCARYVLDMMYWFLKLSAQNEEDFTDELSRSLSSAQKALWSQLESGSNPMGTTVTLAYIVWPRMYVIHAGDSRCYVSRDGELKQITTDHTVAQKMVDEKIMTQEEAATSPFSHVLWNCVGGGDHAVRPEVVRYRLRPSDQVLLCSDGLHGMISDEAIATVLNSSPDAAASVKRLLVEANDAGGRDNITAIVGRFERV</sequence>
<protein>
    <submittedName>
        <fullName evidence="2">PP2C-family Ser/Thr phosphatase</fullName>
        <ecNumber evidence="2">3.1.3.16</ecNumber>
    </submittedName>
</protein>
<dbReference type="Proteomes" id="UP000316213">
    <property type="component" value="Unassembled WGS sequence"/>
</dbReference>
<evidence type="ECO:0000259" key="1">
    <source>
        <dbReference type="PROSITE" id="PS51746"/>
    </source>
</evidence>
<dbReference type="InterPro" id="IPR015655">
    <property type="entry name" value="PP2C"/>
</dbReference>
<dbReference type="SMART" id="SM00331">
    <property type="entry name" value="PP2C_SIG"/>
    <property type="match status" value="1"/>
</dbReference>
<dbReference type="Pfam" id="PF13672">
    <property type="entry name" value="PP2C_2"/>
    <property type="match status" value="1"/>
</dbReference>
<dbReference type="EC" id="3.1.3.16" evidence="2"/>
<dbReference type="InterPro" id="IPR001932">
    <property type="entry name" value="PPM-type_phosphatase-like_dom"/>
</dbReference>
<feature type="domain" description="PPM-type phosphatase" evidence="1">
    <location>
        <begin position="23"/>
        <end position="289"/>
    </location>
</feature>